<accession>A0A1F5CAY3</accession>
<protein>
    <recommendedName>
        <fullName evidence="9">Type II secretion system protein GspF domain-containing protein</fullName>
    </recommendedName>
</protein>
<keyword evidence="4" id="KW-0997">Cell inner membrane</keyword>
<evidence type="ECO:0000256" key="5">
    <source>
        <dbReference type="ARBA" id="ARBA00022692"/>
    </source>
</evidence>
<comment type="similarity">
    <text evidence="2">Belongs to the GSP F family.</text>
</comment>
<keyword evidence="5 8" id="KW-0812">Transmembrane</keyword>
<evidence type="ECO:0000256" key="7">
    <source>
        <dbReference type="ARBA" id="ARBA00023136"/>
    </source>
</evidence>
<dbReference type="Gene3D" id="1.20.81.30">
    <property type="entry name" value="Type II secretion system (T2SS), domain F"/>
    <property type="match status" value="2"/>
</dbReference>
<dbReference type="Pfam" id="PF00482">
    <property type="entry name" value="T2SSF"/>
    <property type="match status" value="2"/>
</dbReference>
<sequence>MPRFKYTARTPEGKIESGTVDAASSEAVVVILQNRKLIITSLVPETAENQIRFLNFLSVILGRVKTQDVVVLTRQLAALISAKVPLVQSLRTMAKQTKNKNLSGIVSAVADDVDAGASLSRSLVKYPRVFSSFYVNMVKSGEVSGRLEEVLVYLADYLGRQYLLTARARSAMIYPLFVLGSLVIIGILLLVVVVPQLTTIVVESGAELPAVTRLLIALSNFTRAWGWLLAIVFIVAGVFSWRYVKKSAEGRYIFDSIIIRVPVFGELMKKIYMARFAETLSTLSSAGIAISQALEVTADIIGNSVYRLIVLEANEEVRRGGSISTALERHKEILPMVVQMVSVGEQTGKLDVILRDVAKFFTEEVGRTLDTLVQLIEPILILILGAGTAILVAAILLPIYNLAESF</sequence>
<dbReference type="PANTHER" id="PTHR30012">
    <property type="entry name" value="GENERAL SECRETION PATHWAY PROTEIN"/>
    <property type="match status" value="1"/>
</dbReference>
<evidence type="ECO:0000256" key="8">
    <source>
        <dbReference type="SAM" id="Phobius"/>
    </source>
</evidence>
<name>A0A1F5CAY3_9BACT</name>
<dbReference type="InterPro" id="IPR018076">
    <property type="entry name" value="T2SS_GspF_dom"/>
</dbReference>
<proteinExistence type="inferred from homology"/>
<reference evidence="10 11" key="1">
    <citation type="journal article" date="2016" name="Nat. Commun.">
        <title>Thousands of microbial genomes shed light on interconnected biogeochemical processes in an aquifer system.</title>
        <authorList>
            <person name="Anantharaman K."/>
            <person name="Brown C.T."/>
            <person name="Hug L.A."/>
            <person name="Sharon I."/>
            <person name="Castelle C.J."/>
            <person name="Probst A.J."/>
            <person name="Thomas B.C."/>
            <person name="Singh A."/>
            <person name="Wilkins M.J."/>
            <person name="Karaoz U."/>
            <person name="Brodie E.L."/>
            <person name="Williams K.H."/>
            <person name="Hubbard S.S."/>
            <person name="Banfield J.F."/>
        </authorList>
    </citation>
    <scope>NUCLEOTIDE SEQUENCE [LARGE SCALE GENOMIC DNA]</scope>
</reference>
<dbReference type="AlphaFoldDB" id="A0A1F5CAY3"/>
<feature type="transmembrane region" description="Helical" evidence="8">
    <location>
        <begin position="173"/>
        <end position="194"/>
    </location>
</feature>
<evidence type="ECO:0000256" key="1">
    <source>
        <dbReference type="ARBA" id="ARBA00004429"/>
    </source>
</evidence>
<feature type="transmembrane region" description="Helical" evidence="8">
    <location>
        <begin position="379"/>
        <end position="400"/>
    </location>
</feature>
<dbReference type="InterPro" id="IPR003004">
    <property type="entry name" value="GspF/PilC"/>
</dbReference>
<evidence type="ECO:0000313" key="10">
    <source>
        <dbReference type="EMBL" id="OGD40024.1"/>
    </source>
</evidence>
<evidence type="ECO:0000259" key="9">
    <source>
        <dbReference type="Pfam" id="PF00482"/>
    </source>
</evidence>
<dbReference type="PANTHER" id="PTHR30012:SF0">
    <property type="entry name" value="TYPE II SECRETION SYSTEM PROTEIN F-RELATED"/>
    <property type="match status" value="1"/>
</dbReference>
<dbReference type="InterPro" id="IPR042094">
    <property type="entry name" value="T2SS_GspF_sf"/>
</dbReference>
<keyword evidence="6 8" id="KW-1133">Transmembrane helix</keyword>
<organism evidence="10 11">
    <name type="scientific">Candidatus Azambacteria bacterium RIFCSPLOWO2_02_FULL_44_14</name>
    <dbReference type="NCBI Taxonomy" id="1797306"/>
    <lineage>
        <taxon>Bacteria</taxon>
        <taxon>Candidatus Azamiibacteriota</taxon>
    </lineage>
</organism>
<comment type="subcellular location">
    <subcellularLocation>
        <location evidence="1">Cell inner membrane</location>
        <topology evidence="1">Multi-pass membrane protein</topology>
    </subcellularLocation>
</comment>
<feature type="domain" description="Type II secretion system protein GspF" evidence="9">
    <location>
        <begin position="73"/>
        <end position="195"/>
    </location>
</feature>
<gene>
    <name evidence="10" type="ORF">A3I30_00225</name>
</gene>
<feature type="transmembrane region" description="Helical" evidence="8">
    <location>
        <begin position="224"/>
        <end position="244"/>
    </location>
</feature>
<evidence type="ECO:0000313" key="11">
    <source>
        <dbReference type="Proteomes" id="UP000177197"/>
    </source>
</evidence>
<feature type="domain" description="Type II secretion system protein GspF" evidence="9">
    <location>
        <begin position="276"/>
        <end position="398"/>
    </location>
</feature>
<evidence type="ECO:0000256" key="4">
    <source>
        <dbReference type="ARBA" id="ARBA00022519"/>
    </source>
</evidence>
<evidence type="ECO:0000256" key="2">
    <source>
        <dbReference type="ARBA" id="ARBA00005745"/>
    </source>
</evidence>
<keyword evidence="7 8" id="KW-0472">Membrane</keyword>
<dbReference type="Proteomes" id="UP000177197">
    <property type="component" value="Unassembled WGS sequence"/>
</dbReference>
<dbReference type="FunFam" id="1.20.81.30:FF:000001">
    <property type="entry name" value="Type II secretion system protein F"/>
    <property type="match status" value="2"/>
</dbReference>
<keyword evidence="3" id="KW-1003">Cell membrane</keyword>
<dbReference type="GO" id="GO:0005886">
    <property type="term" value="C:plasma membrane"/>
    <property type="evidence" value="ECO:0007669"/>
    <property type="project" value="UniProtKB-SubCell"/>
</dbReference>
<evidence type="ECO:0000256" key="6">
    <source>
        <dbReference type="ARBA" id="ARBA00022989"/>
    </source>
</evidence>
<comment type="caution">
    <text evidence="10">The sequence shown here is derived from an EMBL/GenBank/DDBJ whole genome shotgun (WGS) entry which is preliminary data.</text>
</comment>
<dbReference type="EMBL" id="MEYV01000014">
    <property type="protein sequence ID" value="OGD40024.1"/>
    <property type="molecule type" value="Genomic_DNA"/>
</dbReference>
<evidence type="ECO:0000256" key="3">
    <source>
        <dbReference type="ARBA" id="ARBA00022475"/>
    </source>
</evidence>
<dbReference type="PRINTS" id="PR00812">
    <property type="entry name" value="BCTERIALGSPF"/>
</dbReference>